<name>A0A0D4DAT2_9CAUD</name>
<dbReference type="SUPFAM" id="SSF55874">
    <property type="entry name" value="ATPase domain of HSP90 chaperone/DNA topoisomerase II/histidine kinase"/>
    <property type="match status" value="1"/>
</dbReference>
<evidence type="ECO:0000256" key="3">
    <source>
        <dbReference type="ARBA" id="ARBA00011080"/>
    </source>
</evidence>
<dbReference type="Proteomes" id="UP000202888">
    <property type="component" value="Segment"/>
</dbReference>
<dbReference type="InterPro" id="IPR001241">
    <property type="entry name" value="Topo_IIA"/>
</dbReference>
<dbReference type="SMART" id="SM00433">
    <property type="entry name" value="TOP2c"/>
    <property type="match status" value="1"/>
</dbReference>
<comment type="similarity">
    <text evidence="3">Belongs to the type II topoisomerase family.</text>
</comment>
<dbReference type="InterPro" id="IPR036890">
    <property type="entry name" value="HATPase_C_sf"/>
</dbReference>
<evidence type="ECO:0000256" key="7">
    <source>
        <dbReference type="ARBA" id="ARBA00023029"/>
    </source>
</evidence>
<dbReference type="Pfam" id="PF02518">
    <property type="entry name" value="HATPase_c"/>
    <property type="match status" value="1"/>
</dbReference>
<feature type="domain" description="Histidine kinase/HSP90-like ATPase" evidence="10">
    <location>
        <begin position="49"/>
        <end position="191"/>
    </location>
</feature>
<dbReference type="InterPro" id="IPR013760">
    <property type="entry name" value="Topo_IIA-like_dom_sf"/>
</dbReference>
<keyword evidence="9 11" id="KW-0413">Isomerase</keyword>
<evidence type="ECO:0000256" key="2">
    <source>
        <dbReference type="ARBA" id="ARBA00001946"/>
    </source>
</evidence>
<dbReference type="PANTHER" id="PTHR10169">
    <property type="entry name" value="DNA TOPOISOMERASE/GYRASE"/>
    <property type="match status" value="1"/>
</dbReference>
<dbReference type="SUPFAM" id="SSF54211">
    <property type="entry name" value="Ribosomal protein S5 domain 2-like"/>
    <property type="match status" value="1"/>
</dbReference>
<dbReference type="PANTHER" id="PTHR10169:SF38">
    <property type="entry name" value="DNA TOPOISOMERASE 2"/>
    <property type="match status" value="1"/>
</dbReference>
<keyword evidence="7" id="KW-0799">Topoisomerase</keyword>
<dbReference type="GO" id="GO:0005524">
    <property type="term" value="F:ATP binding"/>
    <property type="evidence" value="ECO:0007669"/>
    <property type="project" value="UniProtKB-KW"/>
</dbReference>
<evidence type="ECO:0000256" key="4">
    <source>
        <dbReference type="ARBA" id="ARBA00012895"/>
    </source>
</evidence>
<dbReference type="EMBL" id="KP671755">
    <property type="protein sequence ID" value="AJT61059.1"/>
    <property type="molecule type" value="Genomic_DNA"/>
</dbReference>
<dbReference type="GO" id="GO:0003677">
    <property type="term" value="F:DNA binding"/>
    <property type="evidence" value="ECO:0007669"/>
    <property type="project" value="UniProtKB-KW"/>
</dbReference>
<keyword evidence="8" id="KW-0238">DNA-binding</keyword>
<accession>A0A0D4DAT2</accession>
<sequence>MMSKKDNFQILSDKQHVLKRPGMYIGSVDREEHERFVLGDFKKIEYVPGLVKIINEVIDNSLDEAIRTKFKFANVIEVKIEGNRITISDNGRGIPQDKVLDPDGKELLRPEAAWTRTKAGSNFEDDRTTVGMNGVGAALTNYFSHQFIGKTCDGKNTVTVSCSNNADRIFVRTSKGGTKGTSVEFIPDFNRFGVFGISPQDEEIIKDRLASLSVAFPEITFKYNGKKHAPTLKQYAKMFNTEVAFEFDNVALFVAPSDEFRHNSFINGVNTSNGGTHVDYFINKLSDELIPMIKRKHKINVPKPQLKNGLTLGLFIRNFTDPKFDSQTKERLTSSQGEVSPYLKDLAYDKIAKKILAEDDIIMPIIEALLAKQQAAEARELARKQKKAQQAKVAEHIKASQPGGTLFLTEGKSAIGYLIKVRDSKKHGGIPLRGKVLSTWGKRPAEIMKNKELCDIMSVLNIQLGNDDIRDMYYKDIGILVDADVDGKGSIFPLLLAFFYNWPELYKQKRIKFVRTPVVIASKNKETKWFYSIEEYRKAKLSKTWKIRYIKGLGSLTEKEYKKVINEPVFDDIVIDDPNCFELLFGNDTDKRKDWMTQ</sequence>
<dbReference type="InterPro" id="IPR013759">
    <property type="entry name" value="Topo_IIA_B_C"/>
</dbReference>
<reference evidence="11 12" key="1">
    <citation type="journal article" date="2016" name="Genom Data">
        <title>Complete genome sequence of a giant Vibrio phage ValKK3 infecting Vibrio alginolyticus.</title>
        <authorList>
            <person name="Lal T.M."/>
            <person name="Sano M."/>
            <person name="Hatai K."/>
            <person name="Ransangan J."/>
        </authorList>
    </citation>
    <scope>NUCLEOTIDE SEQUENCE [LARGE SCALE GENOMIC DNA]</scope>
</reference>
<evidence type="ECO:0000256" key="8">
    <source>
        <dbReference type="ARBA" id="ARBA00023125"/>
    </source>
</evidence>
<evidence type="ECO:0000256" key="1">
    <source>
        <dbReference type="ARBA" id="ARBA00000185"/>
    </source>
</evidence>
<evidence type="ECO:0000259" key="10">
    <source>
        <dbReference type="SMART" id="SM00387"/>
    </source>
</evidence>
<dbReference type="GO" id="GO:0006265">
    <property type="term" value="P:DNA topological change"/>
    <property type="evidence" value="ECO:0007669"/>
    <property type="project" value="InterPro"/>
</dbReference>
<dbReference type="InterPro" id="IPR014721">
    <property type="entry name" value="Ribsml_uS5_D2-typ_fold_subgr"/>
</dbReference>
<protein>
    <recommendedName>
        <fullName evidence="4">DNA topoisomerase (ATP-hydrolyzing)</fullName>
        <ecNumber evidence="4">5.6.2.2</ecNumber>
    </recommendedName>
</protein>
<dbReference type="PRINTS" id="PR00418">
    <property type="entry name" value="TPI2FAMILY"/>
</dbReference>
<evidence type="ECO:0000313" key="11">
    <source>
        <dbReference type="EMBL" id="AJT61059.1"/>
    </source>
</evidence>
<evidence type="ECO:0000256" key="9">
    <source>
        <dbReference type="ARBA" id="ARBA00023235"/>
    </source>
</evidence>
<dbReference type="RefSeq" id="YP_009201321.1">
    <property type="nucleotide sequence ID" value="NC_028829.1"/>
</dbReference>
<dbReference type="Pfam" id="PF16898">
    <property type="entry name" value="TOPRIM_C"/>
    <property type="match status" value="1"/>
</dbReference>
<dbReference type="Pfam" id="PF00204">
    <property type="entry name" value="DNA_gyraseB"/>
    <property type="match status" value="1"/>
</dbReference>
<dbReference type="InterPro" id="IPR050634">
    <property type="entry name" value="DNA_Topoisomerase_II"/>
</dbReference>
<dbReference type="Gene3D" id="3.30.230.10">
    <property type="match status" value="1"/>
</dbReference>
<dbReference type="InterPro" id="IPR020568">
    <property type="entry name" value="Ribosomal_Su5_D2-typ_SF"/>
</dbReference>
<dbReference type="InterPro" id="IPR013506">
    <property type="entry name" value="Topo_IIA_bsu_dom2"/>
</dbReference>
<comment type="catalytic activity">
    <reaction evidence="1">
        <text>ATP-dependent breakage, passage and rejoining of double-stranded DNA.</text>
        <dbReference type="EC" id="5.6.2.2"/>
    </reaction>
</comment>
<dbReference type="Gene3D" id="3.30.565.10">
    <property type="entry name" value="Histidine kinase-like ATPase, C-terminal domain"/>
    <property type="match status" value="1"/>
</dbReference>
<evidence type="ECO:0000313" key="12">
    <source>
        <dbReference type="Proteomes" id="UP000202888"/>
    </source>
</evidence>
<proteinExistence type="inferred from homology"/>
<dbReference type="InterPro" id="IPR031660">
    <property type="entry name" value="TOPRIM_C"/>
</dbReference>
<keyword evidence="5" id="KW-0547">Nucleotide-binding</keyword>
<dbReference type="GO" id="GO:0000819">
    <property type="term" value="P:sister chromatid segregation"/>
    <property type="evidence" value="ECO:0007669"/>
    <property type="project" value="TreeGrafter"/>
</dbReference>
<dbReference type="KEGG" id="vg:26628544"/>
<dbReference type="EC" id="5.6.2.2" evidence="4"/>
<dbReference type="GeneID" id="26628544"/>
<dbReference type="SUPFAM" id="SSF56719">
    <property type="entry name" value="Type II DNA topoisomerase"/>
    <property type="match status" value="1"/>
</dbReference>
<evidence type="ECO:0000256" key="5">
    <source>
        <dbReference type="ARBA" id="ARBA00022741"/>
    </source>
</evidence>
<dbReference type="Gene3D" id="3.40.50.670">
    <property type="match status" value="1"/>
</dbReference>
<dbReference type="SMART" id="SM00387">
    <property type="entry name" value="HATPase_c"/>
    <property type="match status" value="1"/>
</dbReference>
<comment type="cofactor">
    <cofactor evidence="2">
        <name>Mg(2+)</name>
        <dbReference type="ChEBI" id="CHEBI:18420"/>
    </cofactor>
</comment>
<keyword evidence="12" id="KW-1185">Reference proteome</keyword>
<keyword evidence="6" id="KW-0067">ATP-binding</keyword>
<evidence type="ECO:0000256" key="6">
    <source>
        <dbReference type="ARBA" id="ARBA00022840"/>
    </source>
</evidence>
<organism evidence="11 12">
    <name type="scientific">Vibrio phage ValKK3</name>
    <dbReference type="NCBI Taxonomy" id="1610855"/>
    <lineage>
        <taxon>Viruses</taxon>
        <taxon>Duplodnaviria</taxon>
        <taxon>Heunggongvirae</taxon>
        <taxon>Uroviricota</taxon>
        <taxon>Caudoviricetes</taxon>
        <taxon>Pantevenvirales</taxon>
        <taxon>Straboviridae</taxon>
        <taxon>Schizotequatrovirus</taxon>
        <taxon>Schizotequatrovirus valkk3</taxon>
    </lineage>
</organism>
<dbReference type="OrthoDB" id="931at10239"/>
<dbReference type="InterPro" id="IPR003594">
    <property type="entry name" value="HATPase_dom"/>
</dbReference>
<dbReference type="GO" id="GO:0003918">
    <property type="term" value="F:DNA topoisomerase type II (double strand cut, ATP-hydrolyzing) activity"/>
    <property type="evidence" value="ECO:0007669"/>
    <property type="project" value="UniProtKB-EC"/>
</dbReference>